<evidence type="ECO:0000256" key="4">
    <source>
        <dbReference type="ARBA" id="ARBA00022729"/>
    </source>
</evidence>
<keyword evidence="3" id="KW-0964">Secreted</keyword>
<dbReference type="SUPFAM" id="SSF52058">
    <property type="entry name" value="L domain-like"/>
    <property type="match status" value="1"/>
</dbReference>
<dbReference type="OrthoDB" id="1098431at2"/>
<dbReference type="GO" id="GO:0030313">
    <property type="term" value="C:cell envelope"/>
    <property type="evidence" value="ECO:0007669"/>
    <property type="project" value="UniProtKB-SubCell"/>
</dbReference>
<dbReference type="InterPro" id="IPR051648">
    <property type="entry name" value="CWI-Assembly_Regulator"/>
</dbReference>
<protein>
    <recommendedName>
        <fullName evidence="9">Receptor L-domain domain-containing protein</fullName>
    </recommendedName>
</protein>
<evidence type="ECO:0008006" key="9">
    <source>
        <dbReference type="Google" id="ProtNLM"/>
    </source>
</evidence>
<accession>A0A1V9DXW3</accession>
<comment type="caution">
    <text evidence="7">The sequence shown here is derived from an EMBL/GenBank/DDBJ whole genome shotgun (WGS) entry which is preliminary data.</text>
</comment>
<evidence type="ECO:0000256" key="2">
    <source>
        <dbReference type="ARBA" id="ARBA00022512"/>
    </source>
</evidence>
<dbReference type="EMBL" id="LVXG01000082">
    <property type="protein sequence ID" value="OQP38680.1"/>
    <property type="molecule type" value="Genomic_DNA"/>
</dbReference>
<gene>
    <name evidence="7" type="ORF">A4H97_18350</name>
</gene>
<keyword evidence="5" id="KW-0325">Glycoprotein</keyword>
<evidence type="ECO:0000256" key="1">
    <source>
        <dbReference type="ARBA" id="ARBA00004191"/>
    </source>
</evidence>
<evidence type="ECO:0000256" key="3">
    <source>
        <dbReference type="ARBA" id="ARBA00022525"/>
    </source>
</evidence>
<keyword evidence="8" id="KW-1185">Reference proteome</keyword>
<dbReference type="STRING" id="354355.SAMN05660816_02732"/>
<keyword evidence="2" id="KW-0134">Cell wall</keyword>
<evidence type="ECO:0000256" key="6">
    <source>
        <dbReference type="SAM" id="SignalP"/>
    </source>
</evidence>
<dbReference type="InterPro" id="IPR036941">
    <property type="entry name" value="Rcpt_L-dom_sf"/>
</dbReference>
<dbReference type="PANTHER" id="PTHR31018:SF3">
    <property type="entry name" value="RECEPTOR PROTEIN-TYROSINE KINASE"/>
    <property type="match status" value="1"/>
</dbReference>
<reference evidence="8" key="1">
    <citation type="submission" date="2016-04" db="EMBL/GenBank/DDBJ databases">
        <authorList>
            <person name="Chen L."/>
            <person name="Zhuang W."/>
            <person name="Wang G."/>
        </authorList>
    </citation>
    <scope>NUCLEOTIDE SEQUENCE [LARGE SCALE GENOMIC DNA]</scope>
    <source>
        <strain evidence="8">17621</strain>
    </source>
</reference>
<dbReference type="PANTHER" id="PTHR31018">
    <property type="entry name" value="SPORULATION-SPECIFIC PROTEIN-RELATED"/>
    <property type="match status" value="1"/>
</dbReference>
<name>A0A1V9DXW3_9BACT</name>
<comment type="subcellular location">
    <subcellularLocation>
        <location evidence="1">Secreted</location>
        <location evidence="1">Cell wall</location>
    </subcellularLocation>
</comment>
<sequence length="555" mass="59305">MFHFNINRTLVFLLVAAMPVFTACHKEKNDFQGRDNFITGFTLKKDGTTFTASIADSVIVINAPEGLSLDGAIADVSLSEHASMFPDPASINQWDEEALFVVNAWNGQRKTYKYTVNRTSINVAGSVVLTTQADVDAFAKQGATEVAGSLIIGSIAGKDSITSLAALYKLKRIDYSLIIYPTLSARQIVGLDNLQSVGNDIQIQTADTLDIVAFPALESAGSISIQSVLIDALNFPKLKQVAKFLNINASVSSFTAPILQQVKGAVTLSTDAFSGALMQVVSFPALTTTGNFTISNFRQLTKLDCPVLTKTGDLKLDNLTSLFNVSCPKLQTAGYITLPGESKLTQISFPALTQAGGWYMAAKTINTLELPLLKTISGDLLMWDNSLRTFSMPLLEEVSGSINITQMSQLTQSAVEWPVLKKVGVDFYLQIQSALVNRLSCAALASVGGDLVVGTGYGTTSLATVSFPKLTTITGNLRLFAEQAPSNPNSKLTSLDGFTALSKVKSIDVSGQSVLTSFAGLQLAIPGINAAAWRASGNNYNPTYSDLQAGKWTKP</sequence>
<evidence type="ECO:0000313" key="8">
    <source>
        <dbReference type="Proteomes" id="UP000192610"/>
    </source>
</evidence>
<organism evidence="7 8">
    <name type="scientific">Niastella yeongjuensis</name>
    <dbReference type="NCBI Taxonomy" id="354355"/>
    <lineage>
        <taxon>Bacteria</taxon>
        <taxon>Pseudomonadati</taxon>
        <taxon>Bacteroidota</taxon>
        <taxon>Chitinophagia</taxon>
        <taxon>Chitinophagales</taxon>
        <taxon>Chitinophagaceae</taxon>
        <taxon>Niastella</taxon>
    </lineage>
</organism>
<dbReference type="RefSeq" id="WP_081204686.1">
    <property type="nucleotide sequence ID" value="NZ_FOCZ01000004.1"/>
</dbReference>
<dbReference type="Proteomes" id="UP000192610">
    <property type="component" value="Unassembled WGS sequence"/>
</dbReference>
<feature type="chain" id="PRO_5010710521" description="Receptor L-domain domain-containing protein" evidence="6">
    <location>
        <begin position="23"/>
        <end position="555"/>
    </location>
</feature>
<proteinExistence type="predicted"/>
<feature type="signal peptide" evidence="6">
    <location>
        <begin position="1"/>
        <end position="22"/>
    </location>
</feature>
<evidence type="ECO:0000313" key="7">
    <source>
        <dbReference type="EMBL" id="OQP38680.1"/>
    </source>
</evidence>
<evidence type="ECO:0000256" key="5">
    <source>
        <dbReference type="ARBA" id="ARBA00023180"/>
    </source>
</evidence>
<keyword evidence="4 6" id="KW-0732">Signal</keyword>
<dbReference type="AlphaFoldDB" id="A0A1V9DXW3"/>
<dbReference type="Gene3D" id="3.80.20.20">
    <property type="entry name" value="Receptor L-domain"/>
    <property type="match status" value="1"/>
</dbReference>